<dbReference type="InterPro" id="IPR003819">
    <property type="entry name" value="TauD/TfdA-like"/>
</dbReference>
<keyword evidence="5" id="KW-0560">Oxidoreductase</keyword>
<keyword evidence="3" id="KW-0479">Metal-binding</keyword>
<dbReference type="Gene3D" id="2.60.120.330">
    <property type="entry name" value="B-lactam Antibiotic, Isopenicillin N Synthase, Chain"/>
    <property type="match status" value="1"/>
</dbReference>
<dbReference type="Pfam" id="PF14226">
    <property type="entry name" value="DIOX_N"/>
    <property type="match status" value="1"/>
</dbReference>
<dbReference type="InterPro" id="IPR026992">
    <property type="entry name" value="DIOX_N"/>
</dbReference>
<keyword evidence="9" id="KW-1185">Reference proteome</keyword>
<comment type="caution">
    <text evidence="8">The sequence shown here is derived from an EMBL/GenBank/DDBJ whole genome shotgun (WGS) entry which is preliminary data.</text>
</comment>
<accession>A0A8H3WQ43</accession>
<dbReference type="InterPro" id="IPR005123">
    <property type="entry name" value="Oxoglu/Fe-dep_dioxygenase_dom"/>
</dbReference>
<dbReference type="PROSITE" id="PS51471">
    <property type="entry name" value="FE2OG_OXY"/>
    <property type="match status" value="1"/>
</dbReference>
<protein>
    <recommendedName>
        <fullName evidence="7">Fe2OG dioxygenase domain-containing protein</fullName>
    </recommendedName>
</protein>
<dbReference type="PANTHER" id="PTHR43779">
    <property type="entry name" value="DIOXYGENASE RV0097-RELATED"/>
    <property type="match status" value="1"/>
</dbReference>
<dbReference type="InterPro" id="IPR051178">
    <property type="entry name" value="TfdA_dioxygenase"/>
</dbReference>
<dbReference type="InterPro" id="IPR027443">
    <property type="entry name" value="IPNS-like_sf"/>
</dbReference>
<evidence type="ECO:0000256" key="6">
    <source>
        <dbReference type="ARBA" id="ARBA00023004"/>
    </source>
</evidence>
<reference evidence="8 9" key="1">
    <citation type="submission" date="2019-12" db="EMBL/GenBank/DDBJ databases">
        <title>A genome sequence resource for the geographically widespread anthracnose pathogen Colletotrichum asianum.</title>
        <authorList>
            <person name="Meng Y."/>
        </authorList>
    </citation>
    <scope>NUCLEOTIDE SEQUENCE [LARGE SCALE GENOMIC DNA]</scope>
    <source>
        <strain evidence="8 9">ICMP 18580</strain>
    </source>
</reference>
<dbReference type="OrthoDB" id="93019at2759"/>
<dbReference type="GO" id="GO:0051213">
    <property type="term" value="F:dioxygenase activity"/>
    <property type="evidence" value="ECO:0007669"/>
    <property type="project" value="UniProtKB-KW"/>
</dbReference>
<dbReference type="Pfam" id="PF03171">
    <property type="entry name" value="2OG-FeII_Oxy"/>
    <property type="match status" value="1"/>
</dbReference>
<evidence type="ECO:0000313" key="9">
    <source>
        <dbReference type="Proteomes" id="UP000434172"/>
    </source>
</evidence>
<proteinExistence type="inferred from homology"/>
<feature type="domain" description="Fe2OG dioxygenase" evidence="7">
    <location>
        <begin position="594"/>
        <end position="713"/>
    </location>
</feature>
<keyword evidence="6" id="KW-0408">Iron</keyword>
<comment type="cofactor">
    <cofactor evidence="1">
        <name>Fe(2+)</name>
        <dbReference type="ChEBI" id="CHEBI:29033"/>
    </cofactor>
</comment>
<dbReference type="Pfam" id="PF02668">
    <property type="entry name" value="TauD"/>
    <property type="match status" value="2"/>
</dbReference>
<comment type="similarity">
    <text evidence="2">Belongs to the TfdA dioxygenase family.</text>
</comment>
<dbReference type="Proteomes" id="UP000434172">
    <property type="component" value="Unassembled WGS sequence"/>
</dbReference>
<dbReference type="AlphaFoldDB" id="A0A8H3WQ43"/>
<keyword evidence="4" id="KW-0223">Dioxygenase</keyword>
<evidence type="ECO:0000256" key="1">
    <source>
        <dbReference type="ARBA" id="ARBA00001954"/>
    </source>
</evidence>
<evidence type="ECO:0000256" key="2">
    <source>
        <dbReference type="ARBA" id="ARBA00005896"/>
    </source>
</evidence>
<organism evidence="8 9">
    <name type="scientific">Colletotrichum asianum</name>
    <dbReference type="NCBI Taxonomy" id="702518"/>
    <lineage>
        <taxon>Eukaryota</taxon>
        <taxon>Fungi</taxon>
        <taxon>Dikarya</taxon>
        <taxon>Ascomycota</taxon>
        <taxon>Pezizomycotina</taxon>
        <taxon>Sordariomycetes</taxon>
        <taxon>Hypocreomycetidae</taxon>
        <taxon>Glomerellales</taxon>
        <taxon>Glomerellaceae</taxon>
        <taxon>Colletotrichum</taxon>
        <taxon>Colletotrichum gloeosporioides species complex</taxon>
    </lineage>
</organism>
<dbReference type="Gene3D" id="3.60.130.10">
    <property type="entry name" value="Clavaminate synthase-like"/>
    <property type="match status" value="2"/>
</dbReference>
<name>A0A8H3WQ43_9PEZI</name>
<dbReference type="GO" id="GO:0044283">
    <property type="term" value="P:small molecule biosynthetic process"/>
    <property type="evidence" value="ECO:0007669"/>
    <property type="project" value="UniProtKB-ARBA"/>
</dbReference>
<evidence type="ECO:0000313" key="8">
    <source>
        <dbReference type="EMBL" id="KAF0330725.1"/>
    </source>
</evidence>
<dbReference type="InterPro" id="IPR042098">
    <property type="entry name" value="TauD-like_sf"/>
</dbReference>
<dbReference type="PANTHER" id="PTHR43779:SF2">
    <property type="entry name" value="ALPHA-KETOGLUTARATE-DEPENDENT XANTHINE DIOXYGENASE XAN1"/>
    <property type="match status" value="1"/>
</dbReference>
<evidence type="ECO:0000256" key="4">
    <source>
        <dbReference type="ARBA" id="ARBA00022964"/>
    </source>
</evidence>
<evidence type="ECO:0000256" key="3">
    <source>
        <dbReference type="ARBA" id="ARBA00022723"/>
    </source>
</evidence>
<sequence length="1126" mass="126942">MVITSVVTEEANCLEPQKIHFTLPHAQATSGRVVPIAHAKSSKVDFGAEIYGIDLNSFTDADFELISDALHKYKLLLFKEQPEMLKPQQQYKLTSNFDPDEKTGGFAHGKDPFLVHHNGVDFFGIPKRPAIPDQPQVHILGRGPLPDNHFGFPPGFEVQGIDHEEFHLPPHIPADEREAGASRFYQWHFDGALYAIPPPRVGCLLAVRTPKGPDVTVRWEDGSGIEMKMAPGATAMVAGSRALALLDEKTRKIVMNSRIEYAPHAFVWMSGAHSTRLGHLIETEGLEKPLDQLPKWNREKVCIYPMVWTNPKTGEKSLQVHGQGAFKLYLKDSPDGKETIVDDLTEVRAFMDKIMKPALQPENIYAHPHQEQDVILWYNRALWHSIVRTLNRISQVLRSSCDASVQCGGERPPYRLRGFPACDVIRLVMEKQTRYVDREISKISLHDFDNRVDEITAQLCSAAENVGFFAIKDHGLTDSDIQDMLSTAESFFRLPDETKATVPWNPQNVGWEKLSQVRPSTGAADQKESYQIQFGENMEGLWLDDGTLPGFRARTLEFMHRVQDISEKLMICLARGLGFEDEYFINWHDIARPNSQSTLRMLHYYETPKMNDGKVYHRAGAHADWGFLTLLFQKPGYSGLEICPGREAVTEHALGDEWTKVDLEPGVIVCNIGDLLMSWSDDRFKSTYHRVKAPCEDGDFYGERFSIAFFNQPCKDAIIQGPKGKYPVREKMSPGILTPKLTFTLTEMEKTPKDKHNFGAVVTGLDLDDISDADVKALHDAIWTHKVLVVKGQKHIHPIKQWDLVTRLDPDAPLVHGHGDMKTFNEKGGLLSRGREVLAIPGAENVRVIGKGFQGADHYGLLNKTLTRTPSHDFHALPLSEADFEAGHTRFQRWHIDAALYDREPAWFTTLRCITRPTGPEVTVHWDDGSGRSMAVEPGLTAFFSNVQMYELMSDEEKKVADHSWVEYAPHPYQWMGNCKGNANGLGLVSQGKELGEEELGEWDEKAVKRYPMVWVNPVTGEKAFMVHGICVRRMFLRSSVDEEPTVVDDVVKIREWLKVIQERVLKPEYILLPKAEEGDIIMWANFQMFHTAIDYHSKLGPRTMHQANVGASVGPVGPVPIPAGS</sequence>
<evidence type="ECO:0000256" key="5">
    <source>
        <dbReference type="ARBA" id="ARBA00023002"/>
    </source>
</evidence>
<dbReference type="SUPFAM" id="SSF51197">
    <property type="entry name" value="Clavaminate synthase-like"/>
    <property type="match status" value="3"/>
</dbReference>
<dbReference type="InterPro" id="IPR044861">
    <property type="entry name" value="IPNS-like_FE2OG_OXY"/>
</dbReference>
<evidence type="ECO:0000259" key="7">
    <source>
        <dbReference type="PROSITE" id="PS51471"/>
    </source>
</evidence>
<dbReference type="GO" id="GO:0046872">
    <property type="term" value="F:metal ion binding"/>
    <property type="evidence" value="ECO:0007669"/>
    <property type="project" value="UniProtKB-KW"/>
</dbReference>
<gene>
    <name evidence="8" type="ORF">GQ607_002129</name>
</gene>
<dbReference type="EMBL" id="WOWK01000006">
    <property type="protein sequence ID" value="KAF0330725.1"/>
    <property type="molecule type" value="Genomic_DNA"/>
</dbReference>